<dbReference type="InterPro" id="IPR000836">
    <property type="entry name" value="PRTase_dom"/>
</dbReference>
<evidence type="ECO:0000256" key="1">
    <source>
        <dbReference type="ARBA" id="ARBA00008007"/>
    </source>
</evidence>
<organism evidence="3 4">
    <name type="scientific">Thermoflexibacter ruber</name>
    <dbReference type="NCBI Taxonomy" id="1003"/>
    <lineage>
        <taxon>Bacteria</taxon>
        <taxon>Pseudomonadati</taxon>
        <taxon>Bacteroidota</taxon>
        <taxon>Cytophagia</taxon>
        <taxon>Cytophagales</taxon>
        <taxon>Thermoflexibacteraceae</taxon>
        <taxon>Thermoflexibacter</taxon>
    </lineage>
</organism>
<dbReference type="SUPFAM" id="SSF53271">
    <property type="entry name" value="PRTase-like"/>
    <property type="match status" value="1"/>
</dbReference>
<dbReference type="InterPro" id="IPR029057">
    <property type="entry name" value="PRTase-like"/>
</dbReference>
<protein>
    <submittedName>
        <fullName evidence="3">ComF family protein</fullName>
    </submittedName>
</protein>
<sequence>MLIKDFIDMIFPSHCISCHGLMERNEELICTHCRYDLPKTNFHLQPDNELARKFWGRIPLRYAFAYLRFVKSGKVQILLHHLKYYGKQEIGETLGKWYGNELKKAALDQAFDLVLPVPLHPSKLAKRGYNQCDSIAKGLAEGLGIAWDSTILRRNKANISQTKQERMNRFENVEAIFSIQKPEKVKDKHILLIDDVITTGATTEACGLPIIEANCKSLSIASLAVAYSL</sequence>
<dbReference type="Pfam" id="PF00156">
    <property type="entry name" value="Pribosyltran"/>
    <property type="match status" value="1"/>
</dbReference>
<comment type="similarity">
    <text evidence="1">Belongs to the ComF/GntX family.</text>
</comment>
<proteinExistence type="inferred from homology"/>
<dbReference type="EMBL" id="FONY01000011">
    <property type="protein sequence ID" value="SFE95632.1"/>
    <property type="molecule type" value="Genomic_DNA"/>
</dbReference>
<keyword evidence="4" id="KW-1185">Reference proteome</keyword>
<dbReference type="RefSeq" id="WP_245764008.1">
    <property type="nucleotide sequence ID" value="NZ_FONY01000011.1"/>
</dbReference>
<dbReference type="Proteomes" id="UP000199513">
    <property type="component" value="Unassembled WGS sequence"/>
</dbReference>
<dbReference type="Gene3D" id="3.40.50.2020">
    <property type="match status" value="1"/>
</dbReference>
<dbReference type="AlphaFoldDB" id="A0A1I2ERE7"/>
<evidence type="ECO:0000313" key="3">
    <source>
        <dbReference type="EMBL" id="SFE95632.1"/>
    </source>
</evidence>
<dbReference type="STRING" id="1003.SAMN04488541_10114"/>
<dbReference type="CDD" id="cd06223">
    <property type="entry name" value="PRTases_typeI"/>
    <property type="match status" value="1"/>
</dbReference>
<feature type="domain" description="Phosphoribosyltransferase" evidence="2">
    <location>
        <begin position="135"/>
        <end position="223"/>
    </location>
</feature>
<name>A0A1I2ERE7_9BACT</name>
<evidence type="ECO:0000313" key="4">
    <source>
        <dbReference type="Proteomes" id="UP000199513"/>
    </source>
</evidence>
<reference evidence="3 4" key="1">
    <citation type="submission" date="2016-10" db="EMBL/GenBank/DDBJ databases">
        <authorList>
            <person name="de Groot N.N."/>
        </authorList>
    </citation>
    <scope>NUCLEOTIDE SEQUENCE [LARGE SCALE GENOMIC DNA]</scope>
    <source>
        <strain>GEY</strain>
        <strain evidence="4">DSM 9560</strain>
    </source>
</reference>
<evidence type="ECO:0000259" key="2">
    <source>
        <dbReference type="Pfam" id="PF00156"/>
    </source>
</evidence>
<gene>
    <name evidence="3" type="ORF">SAMN04488541_10114</name>
</gene>
<accession>A0A1I2ERE7</accession>
<dbReference type="InterPro" id="IPR051910">
    <property type="entry name" value="ComF/GntX_DNA_util-trans"/>
</dbReference>
<dbReference type="PANTHER" id="PTHR47505">
    <property type="entry name" value="DNA UTILIZATION PROTEIN YHGH"/>
    <property type="match status" value="1"/>
</dbReference>
<dbReference type="PANTHER" id="PTHR47505:SF1">
    <property type="entry name" value="DNA UTILIZATION PROTEIN YHGH"/>
    <property type="match status" value="1"/>
</dbReference>